<evidence type="ECO:0000256" key="7">
    <source>
        <dbReference type="ARBA" id="ARBA00022729"/>
    </source>
</evidence>
<dbReference type="GO" id="GO:0046872">
    <property type="term" value="F:metal ion binding"/>
    <property type="evidence" value="ECO:0007669"/>
    <property type="project" value="UniProtKB-KW"/>
</dbReference>
<dbReference type="EMBL" id="CP002205">
    <property type="protein sequence ID" value="ADN09296.1"/>
    <property type="molecule type" value="Genomic_DNA"/>
</dbReference>
<keyword evidence="4" id="KW-0813">Transport</keyword>
<evidence type="ECO:0000256" key="4">
    <source>
        <dbReference type="ARBA" id="ARBA00022448"/>
    </source>
</evidence>
<evidence type="ECO:0000256" key="10">
    <source>
        <dbReference type="ARBA" id="ARBA00023004"/>
    </source>
</evidence>
<evidence type="ECO:0000313" key="14">
    <source>
        <dbReference type="EMBL" id="ADN09296.1"/>
    </source>
</evidence>
<sequence>MKILTKVTIGLATATLLLVGCNGANTQTSAQNTTQVKPILDESQLGYRGTTDLLKEDVVPPAVQYHSAAPGTSKKIARAFQDAPPMIPHDTTGMLPITKDNNQCLMCHMPDVASSMGATPIPVSHFTNFRPHTAVKGDEILKNGKAIKNTSSETQSNVSIKVDKKEDKIYAGRFNCSQCHAPQATNSLVDQNGFKPTYTAPDGASKSSWNQSKWMKNINTDK</sequence>
<name>E0UT55_SULAO</name>
<dbReference type="AlphaFoldDB" id="E0UT55"/>
<dbReference type="InterPro" id="IPR036280">
    <property type="entry name" value="Multihaem_cyt_sf"/>
</dbReference>
<dbReference type="PROSITE" id="PS51257">
    <property type="entry name" value="PROKAR_LIPOPROTEIN"/>
    <property type="match status" value="1"/>
</dbReference>
<keyword evidence="7 13" id="KW-0732">Signal</keyword>
<evidence type="ECO:0000256" key="1">
    <source>
        <dbReference type="ARBA" id="ARBA00004418"/>
    </source>
</evidence>
<gene>
    <name evidence="14" type="ordered locus">Saut_1248</name>
</gene>
<evidence type="ECO:0000313" key="15">
    <source>
        <dbReference type="Proteomes" id="UP000007803"/>
    </source>
</evidence>
<dbReference type="Gene3D" id="1.10.1130.10">
    <property type="entry name" value="Flavocytochrome C3, Chain A"/>
    <property type="match status" value="1"/>
</dbReference>
<organism evidence="14 15">
    <name type="scientific">Sulfurimonas autotrophica (strain ATCC BAA-671 / DSM 16294 / JCM 11897 / OK10)</name>
    <dbReference type="NCBI Taxonomy" id="563040"/>
    <lineage>
        <taxon>Bacteria</taxon>
        <taxon>Pseudomonadati</taxon>
        <taxon>Campylobacterota</taxon>
        <taxon>Epsilonproteobacteria</taxon>
        <taxon>Campylobacterales</taxon>
        <taxon>Sulfurimonadaceae</taxon>
        <taxon>Sulfurimonas</taxon>
    </lineage>
</organism>
<keyword evidence="10" id="KW-0408">Iron</keyword>
<keyword evidence="9" id="KW-0249">Electron transport</keyword>
<dbReference type="PANTHER" id="PTHR38604">
    <property type="entry name" value="PERIPLASMIC NITRATE REDUCTASE, ELECTRON TRANSFER SUBUNIT"/>
    <property type="match status" value="1"/>
</dbReference>
<dbReference type="PANTHER" id="PTHR38604:SF1">
    <property type="entry name" value="PERIPLASMIC NITRATE REDUCTASE, ELECTRON TRANSFER SUBUNIT"/>
    <property type="match status" value="1"/>
</dbReference>
<evidence type="ECO:0000256" key="8">
    <source>
        <dbReference type="ARBA" id="ARBA00022764"/>
    </source>
</evidence>
<evidence type="ECO:0000256" key="13">
    <source>
        <dbReference type="SAM" id="SignalP"/>
    </source>
</evidence>
<dbReference type="Proteomes" id="UP000007803">
    <property type="component" value="Chromosome"/>
</dbReference>
<feature type="compositionally biased region" description="Polar residues" evidence="12">
    <location>
        <begin position="205"/>
        <end position="222"/>
    </location>
</feature>
<comment type="subcellular location">
    <subcellularLocation>
        <location evidence="1">Periplasm</location>
    </subcellularLocation>
</comment>
<dbReference type="GO" id="GO:0042597">
    <property type="term" value="C:periplasmic space"/>
    <property type="evidence" value="ECO:0007669"/>
    <property type="project" value="UniProtKB-SubCell"/>
</dbReference>
<protein>
    <recommendedName>
        <fullName evidence="3">Periplasmic nitrate reductase, electron transfer subunit</fullName>
    </recommendedName>
    <alternativeName>
        <fullName evidence="11">Diheme cytochrome c NapB</fullName>
    </alternativeName>
</protein>
<dbReference type="HOGENOM" id="CLU_103367_0_0_7"/>
<reference evidence="15" key="1">
    <citation type="journal article" date="2010" name="Stand. Genomic Sci.">
        <title>Complete genome sequence of Sulfurimonas autotrophica type strain (OK10).</title>
        <authorList>
            <person name="Sikorski J."/>
            <person name="Munk C."/>
            <person name="Lapidus A."/>
            <person name="Djao O."/>
            <person name="Lucas S."/>
            <person name="Glavina Del Rio T."/>
            <person name="Nolan M."/>
            <person name="Tice H."/>
            <person name="Han C."/>
            <person name="Cheng J."/>
            <person name="Tapia R."/>
            <person name="Goodwin L."/>
            <person name="Pitluck S."/>
            <person name="Liolios K."/>
            <person name="Ivanova N."/>
            <person name="Mavromatis K."/>
            <person name="Mikhailova N."/>
            <person name="Pati A."/>
            <person name="Sims D."/>
            <person name="Meincke L."/>
            <person name="Brettin T."/>
            <person name="Detter J."/>
            <person name="Chen A."/>
            <person name="Palaniappan K."/>
            <person name="Land M."/>
            <person name="Hauser L."/>
            <person name="Chang Y."/>
            <person name="Jeffries C."/>
            <person name="Rohde M."/>
            <person name="Lang E."/>
            <person name="Spring S."/>
            <person name="Goker M."/>
            <person name="Woyke T."/>
            <person name="Bristow J."/>
            <person name="Eisen J."/>
            <person name="Markowitz V."/>
            <person name="Hugenholtz P."/>
            <person name="Kyrpides N."/>
            <person name="Klenk H."/>
        </authorList>
    </citation>
    <scope>NUCLEOTIDE SEQUENCE [LARGE SCALE GENOMIC DNA]</scope>
    <source>
        <strain evidence="15">ATCC BAA-671 / DSM 16294 / JCM 11897 / OK10</strain>
    </source>
</reference>
<evidence type="ECO:0000256" key="9">
    <source>
        <dbReference type="ARBA" id="ARBA00022982"/>
    </source>
</evidence>
<dbReference type="STRING" id="563040.Saut_1248"/>
<keyword evidence="6" id="KW-0479">Metal-binding</keyword>
<evidence type="ECO:0000256" key="3">
    <source>
        <dbReference type="ARBA" id="ARBA00013773"/>
    </source>
</evidence>
<evidence type="ECO:0000256" key="11">
    <source>
        <dbReference type="ARBA" id="ARBA00031832"/>
    </source>
</evidence>
<feature type="signal peptide" evidence="13">
    <location>
        <begin position="1"/>
        <end position="26"/>
    </location>
</feature>
<evidence type="ECO:0000256" key="6">
    <source>
        <dbReference type="ARBA" id="ARBA00022723"/>
    </source>
</evidence>
<dbReference type="GO" id="GO:0009061">
    <property type="term" value="P:anaerobic respiration"/>
    <property type="evidence" value="ECO:0007669"/>
    <property type="project" value="InterPro"/>
</dbReference>
<accession>E0UT55</accession>
<keyword evidence="8" id="KW-0574">Periplasm</keyword>
<dbReference type="SUPFAM" id="SSF48695">
    <property type="entry name" value="Multiheme cytochromes"/>
    <property type="match status" value="2"/>
</dbReference>
<keyword evidence="15" id="KW-1185">Reference proteome</keyword>
<dbReference type="RefSeq" id="WP_013327049.1">
    <property type="nucleotide sequence ID" value="NC_014506.1"/>
</dbReference>
<dbReference type="KEGG" id="sua:Saut_1248"/>
<feature type="region of interest" description="Disordered" evidence="12">
    <location>
        <begin position="190"/>
        <end position="222"/>
    </location>
</feature>
<proteinExistence type="inferred from homology"/>
<comment type="similarity">
    <text evidence="2">Belongs to the NapB family.</text>
</comment>
<evidence type="ECO:0000256" key="2">
    <source>
        <dbReference type="ARBA" id="ARBA00007368"/>
    </source>
</evidence>
<evidence type="ECO:0000256" key="12">
    <source>
        <dbReference type="SAM" id="MobiDB-lite"/>
    </source>
</evidence>
<feature type="chain" id="PRO_5003141491" description="Periplasmic nitrate reductase, electron transfer subunit" evidence="13">
    <location>
        <begin position="27"/>
        <end position="222"/>
    </location>
</feature>
<dbReference type="InterPro" id="IPR005591">
    <property type="entry name" value="NapB"/>
</dbReference>
<evidence type="ECO:0000256" key="5">
    <source>
        <dbReference type="ARBA" id="ARBA00022617"/>
    </source>
</evidence>
<dbReference type="eggNOG" id="COG3043">
    <property type="taxonomic scope" value="Bacteria"/>
</dbReference>
<dbReference type="OrthoDB" id="13290at2"/>
<dbReference type="Pfam" id="PF03892">
    <property type="entry name" value="NapB"/>
    <property type="match status" value="1"/>
</dbReference>
<keyword evidence="5" id="KW-0349">Heme</keyword>